<accession>A0A517YY43</accession>
<feature type="signal peptide" evidence="1">
    <location>
        <begin position="1"/>
        <end position="20"/>
    </location>
</feature>
<dbReference type="InterPro" id="IPR036439">
    <property type="entry name" value="Dockerin_dom_sf"/>
</dbReference>
<proteinExistence type="predicted"/>
<dbReference type="GO" id="GO:0000272">
    <property type="term" value="P:polysaccharide catabolic process"/>
    <property type="evidence" value="ECO:0007669"/>
    <property type="project" value="InterPro"/>
</dbReference>
<dbReference type="KEGG" id="pcor:KS4_32180"/>
<name>A0A517YY43_9BACT</name>
<dbReference type="PROSITE" id="PS00018">
    <property type="entry name" value="EF_HAND_1"/>
    <property type="match status" value="2"/>
</dbReference>
<gene>
    <name evidence="3" type="ORF">KS4_32180</name>
</gene>
<evidence type="ECO:0000313" key="4">
    <source>
        <dbReference type="Proteomes" id="UP000317369"/>
    </source>
</evidence>
<keyword evidence="1" id="KW-0732">Signal</keyword>
<organism evidence="3 4">
    <name type="scientific">Poriferisphaera corsica</name>
    <dbReference type="NCBI Taxonomy" id="2528020"/>
    <lineage>
        <taxon>Bacteria</taxon>
        <taxon>Pseudomonadati</taxon>
        <taxon>Planctomycetota</taxon>
        <taxon>Phycisphaerae</taxon>
        <taxon>Phycisphaerales</taxon>
        <taxon>Phycisphaeraceae</taxon>
        <taxon>Poriferisphaera</taxon>
    </lineage>
</organism>
<evidence type="ECO:0000259" key="2">
    <source>
        <dbReference type="Pfam" id="PF07589"/>
    </source>
</evidence>
<dbReference type="GO" id="GO:0004553">
    <property type="term" value="F:hydrolase activity, hydrolyzing O-glycosyl compounds"/>
    <property type="evidence" value="ECO:0007669"/>
    <property type="project" value="InterPro"/>
</dbReference>
<dbReference type="AlphaFoldDB" id="A0A517YY43"/>
<dbReference type="Pfam" id="PF07589">
    <property type="entry name" value="PEP-CTERM"/>
    <property type="match status" value="1"/>
</dbReference>
<evidence type="ECO:0000313" key="3">
    <source>
        <dbReference type="EMBL" id="QDU35138.1"/>
    </source>
</evidence>
<dbReference type="InterPro" id="IPR013424">
    <property type="entry name" value="Ice-binding_C"/>
</dbReference>
<feature type="chain" id="PRO_5022206798" description="Ice-binding protein C-terminal domain-containing protein" evidence="1">
    <location>
        <begin position="21"/>
        <end position="623"/>
    </location>
</feature>
<protein>
    <recommendedName>
        <fullName evidence="2">Ice-binding protein C-terminal domain-containing protein</fullName>
    </recommendedName>
</protein>
<dbReference type="Pfam" id="PF00404">
    <property type="entry name" value="Dockerin_1"/>
    <property type="match status" value="1"/>
</dbReference>
<dbReference type="EMBL" id="CP036425">
    <property type="protein sequence ID" value="QDU35138.1"/>
    <property type="molecule type" value="Genomic_DNA"/>
</dbReference>
<keyword evidence="4" id="KW-1185">Reference proteome</keyword>
<feature type="domain" description="Ice-binding protein C-terminal" evidence="2">
    <location>
        <begin position="599"/>
        <end position="622"/>
    </location>
</feature>
<dbReference type="InterPro" id="IPR018247">
    <property type="entry name" value="EF_Hand_1_Ca_BS"/>
</dbReference>
<dbReference type="SUPFAM" id="SSF63446">
    <property type="entry name" value="Type I dockerin domain"/>
    <property type="match status" value="1"/>
</dbReference>
<reference evidence="3 4" key="1">
    <citation type="submission" date="2019-02" db="EMBL/GenBank/DDBJ databases">
        <title>Deep-cultivation of Planctomycetes and their phenomic and genomic characterization uncovers novel biology.</title>
        <authorList>
            <person name="Wiegand S."/>
            <person name="Jogler M."/>
            <person name="Boedeker C."/>
            <person name="Pinto D."/>
            <person name="Vollmers J."/>
            <person name="Rivas-Marin E."/>
            <person name="Kohn T."/>
            <person name="Peeters S.H."/>
            <person name="Heuer A."/>
            <person name="Rast P."/>
            <person name="Oberbeckmann S."/>
            <person name="Bunk B."/>
            <person name="Jeske O."/>
            <person name="Meyerdierks A."/>
            <person name="Storesund J.E."/>
            <person name="Kallscheuer N."/>
            <person name="Luecker S."/>
            <person name="Lage O.M."/>
            <person name="Pohl T."/>
            <person name="Merkel B.J."/>
            <person name="Hornburger P."/>
            <person name="Mueller R.-W."/>
            <person name="Bruemmer F."/>
            <person name="Labrenz M."/>
            <person name="Spormann A.M."/>
            <person name="Op den Camp H."/>
            <person name="Overmann J."/>
            <person name="Amann R."/>
            <person name="Jetten M.S.M."/>
            <person name="Mascher T."/>
            <person name="Medema M.H."/>
            <person name="Devos D.P."/>
            <person name="Kaster A.-K."/>
            <person name="Ovreas L."/>
            <person name="Rohde M."/>
            <person name="Galperin M.Y."/>
            <person name="Jogler C."/>
        </authorList>
    </citation>
    <scope>NUCLEOTIDE SEQUENCE [LARGE SCALE GENOMIC DNA]</scope>
    <source>
        <strain evidence="3 4">KS4</strain>
    </source>
</reference>
<dbReference type="NCBIfam" id="TIGR02595">
    <property type="entry name" value="PEP_CTERM"/>
    <property type="match status" value="1"/>
</dbReference>
<dbReference type="InterPro" id="IPR002105">
    <property type="entry name" value="Dockerin_1_rpt"/>
</dbReference>
<dbReference type="Proteomes" id="UP000317369">
    <property type="component" value="Chromosome"/>
</dbReference>
<evidence type="ECO:0000256" key="1">
    <source>
        <dbReference type="SAM" id="SignalP"/>
    </source>
</evidence>
<dbReference type="RefSeq" id="WP_234698817.1">
    <property type="nucleotide sequence ID" value="NZ_CP036425.1"/>
</dbReference>
<sequence precursor="true">MRKYSTAALLAVIVATPVMAAPTGNYIALLDKQQNHGDSKRSVVFYDTANMSNPMFSVFVGFENGGFEDPGAITIDKATGDVYLAAFDSGAAGGTEIEIDGDVDTTGDIDLFKIDFSSAYNHWANNGMTYRTYHSANFFDGTHPNQTVLGGVVDKIGEVARTDNVTGVNSQGNTSYTDLHLEFVDQNNLLLIDGRNDNTTAEGDHQIRVLNRVNASSGQATVDGQEGGYNNGTSESWQSKQLGLVNMEYDTDAGQVTGGSDIVSSAYINKDGVQGLWILEDDGDGDDVSFFEIGDITGADNSLNKMKGFNVGTGPDYPTGFGLDNDPSVDPTTNDGSGDKLFVDPSTGKLVIVESGYFDDPQHEPKVIVRNVDSYDDAEGLIDFGAWDAPVTIDTSGVSDDDTAIVDGRYSAYDAANNVVYFYDMDNPGAGNGGSYAHDWYALDLNTGQVTIAELDVDVSNGLFGNGDQVEFFSLAAAIAGDFDGNGQLEAADIDMLYAAITGSSTDMQYDVDADNDIDGDDAAFWVQVLKSTEFGDANFDGIIDALDLNVIAVNFNSNTGWANGDFNGDGVVDALDLNAVAVNFGFNAGASLEAVVSAVPEPASLALVGLSGLAMLGRRRRA</sequence>
<dbReference type="Gene3D" id="1.10.1330.10">
    <property type="entry name" value="Dockerin domain"/>
    <property type="match status" value="1"/>
</dbReference>